<keyword evidence="4 9" id="KW-0812">Transmembrane</keyword>
<dbReference type="InterPro" id="IPR005282">
    <property type="entry name" value="LC_transporter"/>
</dbReference>
<evidence type="ECO:0000256" key="9">
    <source>
        <dbReference type="SAM" id="Phobius"/>
    </source>
</evidence>
<dbReference type="Pfam" id="PF04193">
    <property type="entry name" value="PQ-loop"/>
    <property type="match status" value="2"/>
</dbReference>
<evidence type="ECO:0000256" key="8">
    <source>
        <dbReference type="ARBA" id="ARBA00048473"/>
    </source>
</evidence>
<dbReference type="Gene3D" id="1.20.1280.290">
    <property type="match status" value="2"/>
</dbReference>
<evidence type="ECO:0000256" key="4">
    <source>
        <dbReference type="ARBA" id="ARBA00022692"/>
    </source>
</evidence>
<keyword evidence="7 9" id="KW-0472">Membrane</keyword>
<feature type="transmembrane region" description="Helical" evidence="9">
    <location>
        <begin position="265"/>
        <end position="287"/>
    </location>
</feature>
<evidence type="ECO:0000256" key="6">
    <source>
        <dbReference type="ARBA" id="ARBA00022989"/>
    </source>
</evidence>
<evidence type="ECO:0000313" key="11">
    <source>
        <dbReference type="EnsemblMetazoa" id="MESCA008838-PA"/>
    </source>
</evidence>
<feature type="transmembrane region" description="Helical" evidence="9">
    <location>
        <begin position="168"/>
        <end position="188"/>
    </location>
</feature>
<keyword evidence="12" id="KW-1185">Reference proteome</keyword>
<proteinExistence type="inferred from homology"/>
<feature type="transmembrane region" description="Helical" evidence="9">
    <location>
        <begin position="240"/>
        <end position="259"/>
    </location>
</feature>
<protein>
    <recommendedName>
        <fullName evidence="13">Cystinosin</fullName>
    </recommendedName>
</protein>
<dbReference type="EMBL" id="CAQQ02066778">
    <property type="status" value="NOT_ANNOTATED_CDS"/>
    <property type="molecule type" value="Genomic_DNA"/>
</dbReference>
<dbReference type="HOGENOM" id="CLU_046327_1_1_1"/>
<dbReference type="STRING" id="36166.T1GYB4"/>
<dbReference type="GO" id="GO:0012505">
    <property type="term" value="C:endomembrane system"/>
    <property type="evidence" value="ECO:0007669"/>
    <property type="project" value="UniProtKB-SubCell"/>
</dbReference>
<dbReference type="EMBL" id="CAQQ02066777">
    <property type="status" value="NOT_ANNOTATED_CDS"/>
    <property type="molecule type" value="Genomic_DNA"/>
</dbReference>
<keyword evidence="5" id="KW-0677">Repeat</keyword>
<dbReference type="EMBL" id="CAQQ02066779">
    <property type="status" value="NOT_ANNOTATED_CDS"/>
    <property type="molecule type" value="Genomic_DNA"/>
</dbReference>
<feature type="transmembrane region" description="Helical" evidence="9">
    <location>
        <begin position="299"/>
        <end position="323"/>
    </location>
</feature>
<evidence type="ECO:0000256" key="3">
    <source>
        <dbReference type="ARBA" id="ARBA00022448"/>
    </source>
</evidence>
<reference evidence="12" key="1">
    <citation type="submission" date="2013-02" db="EMBL/GenBank/DDBJ databases">
        <authorList>
            <person name="Hughes D."/>
        </authorList>
    </citation>
    <scope>NUCLEOTIDE SEQUENCE</scope>
    <source>
        <strain>Durham</strain>
        <strain evidence="12">NC isolate 2 -- Noor lab</strain>
    </source>
</reference>
<feature type="signal peptide" evidence="10">
    <location>
        <begin position="1"/>
        <end position="20"/>
    </location>
</feature>
<comment type="subcellular location">
    <subcellularLocation>
        <location evidence="1">Endomembrane system</location>
        <topology evidence="1">Multi-pass membrane protein</topology>
    </subcellularLocation>
</comment>
<dbReference type="OMA" id="NGCESET"/>
<dbReference type="InterPro" id="IPR006603">
    <property type="entry name" value="PQ-loop_rpt"/>
</dbReference>
<keyword evidence="3" id="KW-0813">Transport</keyword>
<keyword evidence="10" id="KW-0732">Signal</keyword>
<evidence type="ECO:0000256" key="7">
    <source>
        <dbReference type="ARBA" id="ARBA00023136"/>
    </source>
</evidence>
<dbReference type="PANTHER" id="PTHR13131">
    <property type="entry name" value="CYSTINOSIN"/>
    <property type="match status" value="1"/>
</dbReference>
<reference evidence="11" key="2">
    <citation type="submission" date="2015-06" db="UniProtKB">
        <authorList>
            <consortium name="EnsemblMetazoa"/>
        </authorList>
    </citation>
    <scope>IDENTIFICATION</scope>
</reference>
<evidence type="ECO:0000256" key="10">
    <source>
        <dbReference type="SAM" id="SignalP"/>
    </source>
</evidence>
<dbReference type="AlphaFoldDB" id="T1GYB4"/>
<sequence length="328" mass="36779">MIVSKQIVLLLIGSLAIVNCEYSLKLSTNDITVLVDQTKNFDLLLNGFVNSAINVTFVKATEGIKLADLNPSEILINTENQNNENESFPIEVLGKKAGHLEVETQVNGEFQNKKDLVLRILVANNGTLIYVSIVIGWIYFAAWSISFYPQIWINYKRKSVVGLNFDFLALNIVGFIMYSLFNVGLFWIPEIQKEYSAKYPTGVNPVLLNDVVFALHAVFATTIAIYQCFIYERADQRVSVTARSILGGFLAVILISMGLVAGDVILWLDFLYICSYIKLAITLIKYIPQAVMNYRRKSTIGWSIGNILLDFTGGALSMLQMMLNAHNY</sequence>
<comment type="catalytic activity">
    <reaction evidence="8">
        <text>L-cystine(out) + H(+)(out) = L-cystine(in) + H(+)(in)</text>
        <dbReference type="Rhea" id="RHEA:66172"/>
        <dbReference type="ChEBI" id="CHEBI:15378"/>
        <dbReference type="ChEBI" id="CHEBI:35491"/>
    </reaction>
    <physiologicalReaction direction="left-to-right" evidence="8">
        <dbReference type="Rhea" id="RHEA:66173"/>
    </physiologicalReaction>
</comment>
<dbReference type="EnsemblMetazoa" id="MESCA008838-RA">
    <property type="protein sequence ID" value="MESCA008838-PA"/>
    <property type="gene ID" value="MESCA008838"/>
</dbReference>
<evidence type="ECO:0008006" key="13">
    <source>
        <dbReference type="Google" id="ProtNLM"/>
    </source>
</evidence>
<feature type="transmembrane region" description="Helical" evidence="9">
    <location>
        <begin position="208"/>
        <end position="228"/>
    </location>
</feature>
<dbReference type="PANTHER" id="PTHR13131:SF5">
    <property type="entry name" value="CYSTINOSIN"/>
    <property type="match status" value="1"/>
</dbReference>
<dbReference type="GO" id="GO:0015184">
    <property type="term" value="F:L-cystine transmembrane transporter activity"/>
    <property type="evidence" value="ECO:0007669"/>
    <property type="project" value="TreeGrafter"/>
</dbReference>
<feature type="chain" id="PRO_5004577750" description="Cystinosin" evidence="10">
    <location>
        <begin position="21"/>
        <end position="328"/>
    </location>
</feature>
<organism evidence="11 12">
    <name type="scientific">Megaselia scalaris</name>
    <name type="common">Humpbacked fly</name>
    <name type="synonym">Phora scalaris</name>
    <dbReference type="NCBI Taxonomy" id="36166"/>
    <lineage>
        <taxon>Eukaryota</taxon>
        <taxon>Metazoa</taxon>
        <taxon>Ecdysozoa</taxon>
        <taxon>Arthropoda</taxon>
        <taxon>Hexapoda</taxon>
        <taxon>Insecta</taxon>
        <taxon>Pterygota</taxon>
        <taxon>Neoptera</taxon>
        <taxon>Endopterygota</taxon>
        <taxon>Diptera</taxon>
        <taxon>Brachycera</taxon>
        <taxon>Muscomorpha</taxon>
        <taxon>Platypezoidea</taxon>
        <taxon>Phoridae</taxon>
        <taxon>Megaseliini</taxon>
        <taxon>Megaselia</taxon>
    </lineage>
</organism>
<dbReference type="SMART" id="SM00679">
    <property type="entry name" value="CTNS"/>
    <property type="match status" value="2"/>
</dbReference>
<dbReference type="NCBIfam" id="TIGR00951">
    <property type="entry name" value="2A43"/>
    <property type="match status" value="1"/>
</dbReference>
<keyword evidence="6 9" id="KW-1133">Transmembrane helix</keyword>
<evidence type="ECO:0000256" key="1">
    <source>
        <dbReference type="ARBA" id="ARBA00004127"/>
    </source>
</evidence>
<feature type="transmembrane region" description="Helical" evidence="9">
    <location>
        <begin position="128"/>
        <end position="148"/>
    </location>
</feature>
<dbReference type="FunFam" id="1.20.1280.290:FF:000022">
    <property type="entry name" value="Cystinosin homolog"/>
    <property type="match status" value="1"/>
</dbReference>
<accession>T1GYB4</accession>
<comment type="similarity">
    <text evidence="2">Belongs to the cystinosin family.</text>
</comment>
<dbReference type="Proteomes" id="UP000015102">
    <property type="component" value="Unassembled WGS sequence"/>
</dbReference>
<evidence type="ECO:0000256" key="5">
    <source>
        <dbReference type="ARBA" id="ARBA00022737"/>
    </source>
</evidence>
<evidence type="ECO:0000313" key="12">
    <source>
        <dbReference type="Proteomes" id="UP000015102"/>
    </source>
</evidence>
<evidence type="ECO:0000256" key="2">
    <source>
        <dbReference type="ARBA" id="ARBA00006855"/>
    </source>
</evidence>
<dbReference type="EMBL" id="CAQQ02066776">
    <property type="status" value="NOT_ANNOTATED_CDS"/>
    <property type="molecule type" value="Genomic_DNA"/>
</dbReference>
<dbReference type="GO" id="GO:0005765">
    <property type="term" value="C:lysosomal membrane"/>
    <property type="evidence" value="ECO:0007669"/>
    <property type="project" value="TreeGrafter"/>
</dbReference>
<name>T1GYB4_MEGSC</name>